<dbReference type="KEGG" id="nsh:GXM_10163"/>
<protein>
    <submittedName>
        <fullName evidence="1">Uncharacterized protein</fullName>
    </submittedName>
</protein>
<sequence length="52" mass="5779">MRLSWSISPPAHDTGQNIPHCAKLWAVLRNAIALLAGAERHRNQKPILIQSP</sequence>
<evidence type="ECO:0000313" key="1">
    <source>
        <dbReference type="EMBL" id="QFS52899.1"/>
    </source>
</evidence>
<gene>
    <name evidence="1" type="ORF">GXM_10163</name>
</gene>
<dbReference type="Proteomes" id="UP000326678">
    <property type="component" value="Chromosome pGXM05"/>
</dbReference>
<dbReference type="EMBL" id="CP045232">
    <property type="protein sequence ID" value="QFS52899.1"/>
    <property type="molecule type" value="Genomic_DNA"/>
</dbReference>
<dbReference type="AlphaFoldDB" id="A0A5P8WLW6"/>
<name>A0A5P8WLW6_9NOSO</name>
<evidence type="ECO:0000313" key="2">
    <source>
        <dbReference type="Proteomes" id="UP000326678"/>
    </source>
</evidence>
<keyword evidence="2" id="KW-1185">Reference proteome</keyword>
<proteinExistence type="predicted"/>
<reference evidence="1 2" key="1">
    <citation type="submission" date="2019-10" db="EMBL/GenBank/DDBJ databases">
        <title>Genomic and transcriptomic insights into the perfect genentic adaptation of a filamentous nitrogen-fixing cyanobacterium to rice fields.</title>
        <authorList>
            <person name="Chen Z."/>
        </authorList>
    </citation>
    <scope>NUCLEOTIDE SEQUENCE [LARGE SCALE GENOMIC DNA]</scope>
    <source>
        <strain evidence="1">CCNUC1</strain>
    </source>
</reference>
<accession>A0A5P8WLW6</accession>
<organism evidence="1 2">
    <name type="scientific">Nostoc sphaeroides CCNUC1</name>
    <dbReference type="NCBI Taxonomy" id="2653204"/>
    <lineage>
        <taxon>Bacteria</taxon>
        <taxon>Bacillati</taxon>
        <taxon>Cyanobacteriota</taxon>
        <taxon>Cyanophyceae</taxon>
        <taxon>Nostocales</taxon>
        <taxon>Nostocaceae</taxon>
        <taxon>Nostoc</taxon>
    </lineage>
</organism>